<feature type="transmembrane region" description="Helical" evidence="2">
    <location>
        <begin position="272"/>
        <end position="290"/>
    </location>
</feature>
<feature type="coiled-coil region" evidence="1">
    <location>
        <begin position="327"/>
        <end position="354"/>
    </location>
</feature>
<feature type="transmembrane region" description="Helical" evidence="2">
    <location>
        <begin position="40"/>
        <end position="63"/>
    </location>
</feature>
<reference evidence="3 4" key="1">
    <citation type="submission" date="2019-05" db="EMBL/GenBank/DDBJ databases">
        <title>Another draft genome of Portunus trituberculatus and its Hox gene families provides insights of decapod evolution.</title>
        <authorList>
            <person name="Jeong J.-H."/>
            <person name="Song I."/>
            <person name="Kim S."/>
            <person name="Choi T."/>
            <person name="Kim D."/>
            <person name="Ryu S."/>
            <person name="Kim W."/>
        </authorList>
    </citation>
    <scope>NUCLEOTIDE SEQUENCE [LARGE SCALE GENOMIC DNA]</scope>
    <source>
        <tissue evidence="3">Muscle</tissue>
    </source>
</reference>
<organism evidence="3 4">
    <name type="scientific">Portunus trituberculatus</name>
    <name type="common">Swimming crab</name>
    <name type="synonym">Neptunus trituberculatus</name>
    <dbReference type="NCBI Taxonomy" id="210409"/>
    <lineage>
        <taxon>Eukaryota</taxon>
        <taxon>Metazoa</taxon>
        <taxon>Ecdysozoa</taxon>
        <taxon>Arthropoda</taxon>
        <taxon>Crustacea</taxon>
        <taxon>Multicrustacea</taxon>
        <taxon>Malacostraca</taxon>
        <taxon>Eumalacostraca</taxon>
        <taxon>Eucarida</taxon>
        <taxon>Decapoda</taxon>
        <taxon>Pleocyemata</taxon>
        <taxon>Brachyura</taxon>
        <taxon>Eubrachyura</taxon>
        <taxon>Portunoidea</taxon>
        <taxon>Portunidae</taxon>
        <taxon>Portuninae</taxon>
        <taxon>Portunus</taxon>
    </lineage>
</organism>
<keyword evidence="2" id="KW-0812">Transmembrane</keyword>
<keyword evidence="2" id="KW-0472">Membrane</keyword>
<name>A0A5B7CS49_PORTR</name>
<evidence type="ECO:0000313" key="3">
    <source>
        <dbReference type="EMBL" id="MPC11126.1"/>
    </source>
</evidence>
<feature type="transmembrane region" description="Helical" evidence="2">
    <location>
        <begin position="207"/>
        <end position="226"/>
    </location>
</feature>
<evidence type="ECO:0000256" key="2">
    <source>
        <dbReference type="SAM" id="Phobius"/>
    </source>
</evidence>
<keyword evidence="2" id="KW-1133">Transmembrane helix</keyword>
<evidence type="ECO:0000313" key="4">
    <source>
        <dbReference type="Proteomes" id="UP000324222"/>
    </source>
</evidence>
<feature type="transmembrane region" description="Helical" evidence="2">
    <location>
        <begin position="69"/>
        <end position="90"/>
    </location>
</feature>
<comment type="caution">
    <text evidence="3">The sequence shown here is derived from an EMBL/GenBank/DDBJ whole genome shotgun (WGS) entry which is preliminary data.</text>
</comment>
<dbReference type="Gene3D" id="1.20.1250.20">
    <property type="entry name" value="MFS general substrate transporter like domains"/>
    <property type="match status" value="1"/>
</dbReference>
<dbReference type="OrthoDB" id="6339107at2759"/>
<dbReference type="EMBL" id="VSRR010000146">
    <property type="protein sequence ID" value="MPC11126.1"/>
    <property type="molecule type" value="Genomic_DNA"/>
</dbReference>
<keyword evidence="1" id="KW-0175">Coiled coil</keyword>
<dbReference type="InterPro" id="IPR050327">
    <property type="entry name" value="Proton-linked_MCT"/>
</dbReference>
<sequence>MASWEQPRGIHVSGHGIPVDVIMTVTHTIVPHYFTRRMTLACSLTSCGSSFSLIIMPPLLAVLIEQYTFRGATLVTAALMANTCVAAMVFHPVEWHSNIRPSKTVAQKVEEGGGTCSRVFNSFGRMLKTARGNLWLFKSMRAILVNIILSIGMMAFSNFLYLVPFAMEAEGYSTEESSLTMSVAGFSLLVTRFTYPILFIRFGVKHQIGVMSSLAVCGTAVIVFAWGDNLYIKLAMMAIQGMGVGMFFTSYCLVVVEVLGLSLLTPMLSINGLFKASTILLFGPLIGWIRDVTGSYPVSLSVLAGTLYLAAALWFILPLARNYDFSHEDQTKMYEQLEDMKNKEKEEQQNDEKLLLLKEIPRKDVD</sequence>
<dbReference type="GO" id="GO:0008028">
    <property type="term" value="F:monocarboxylic acid transmembrane transporter activity"/>
    <property type="evidence" value="ECO:0007669"/>
    <property type="project" value="TreeGrafter"/>
</dbReference>
<feature type="transmembrane region" description="Helical" evidence="2">
    <location>
        <begin position="143"/>
        <end position="167"/>
    </location>
</feature>
<dbReference type="Pfam" id="PF07690">
    <property type="entry name" value="MFS_1"/>
    <property type="match status" value="1"/>
</dbReference>
<dbReference type="PANTHER" id="PTHR11360:SF163">
    <property type="entry name" value="MONOCARBOXYLATE TRANSPORTER 9-LIKE PROTEIN"/>
    <property type="match status" value="1"/>
</dbReference>
<feature type="transmembrane region" description="Helical" evidence="2">
    <location>
        <begin position="179"/>
        <end position="200"/>
    </location>
</feature>
<feature type="transmembrane region" description="Helical" evidence="2">
    <location>
        <begin position="238"/>
        <end position="260"/>
    </location>
</feature>
<dbReference type="InterPro" id="IPR036259">
    <property type="entry name" value="MFS_trans_sf"/>
</dbReference>
<dbReference type="AlphaFoldDB" id="A0A5B7CS49"/>
<proteinExistence type="predicted"/>
<accession>A0A5B7CS49</accession>
<dbReference type="SUPFAM" id="SSF103473">
    <property type="entry name" value="MFS general substrate transporter"/>
    <property type="match status" value="1"/>
</dbReference>
<feature type="transmembrane region" description="Helical" evidence="2">
    <location>
        <begin position="296"/>
        <end position="317"/>
    </location>
</feature>
<gene>
    <name evidence="3" type="primary">Slc16a12_1</name>
    <name evidence="3" type="ORF">E2C01_003783</name>
</gene>
<dbReference type="Proteomes" id="UP000324222">
    <property type="component" value="Unassembled WGS sequence"/>
</dbReference>
<dbReference type="PANTHER" id="PTHR11360">
    <property type="entry name" value="MONOCARBOXYLATE TRANSPORTER"/>
    <property type="match status" value="1"/>
</dbReference>
<dbReference type="InterPro" id="IPR011701">
    <property type="entry name" value="MFS"/>
</dbReference>
<evidence type="ECO:0000256" key="1">
    <source>
        <dbReference type="SAM" id="Coils"/>
    </source>
</evidence>
<keyword evidence="4" id="KW-1185">Reference proteome</keyword>
<protein>
    <submittedName>
        <fullName evidence="3">Monocarboxylate transporter 12</fullName>
    </submittedName>
</protein>